<dbReference type="EMBL" id="CP015367">
    <property type="protein sequence ID" value="APT29636.1"/>
    <property type="molecule type" value="Genomic_DNA"/>
</dbReference>
<name>A0AAE8HRQ1_9HYPH</name>
<keyword evidence="4" id="KW-1185">Reference proteome</keyword>
<feature type="signal peptide" evidence="1">
    <location>
        <begin position="1"/>
        <end position="24"/>
    </location>
</feature>
<sequence length="76" mass="8243">MKIRLIAAGAAGAALFLMPLAAQAAPTPVETKVAEADPQVHGATVERDDDVTCSRARRRLWIEGEGWVVRRITTCR</sequence>
<evidence type="ECO:0000256" key="1">
    <source>
        <dbReference type="SAM" id="SignalP"/>
    </source>
</evidence>
<evidence type="ECO:0000313" key="5">
    <source>
        <dbReference type="Proteomes" id="UP000199140"/>
    </source>
</evidence>
<proteinExistence type="predicted"/>
<keyword evidence="1" id="KW-0732">Signal</keyword>
<reference evidence="2 4" key="1">
    <citation type="submission" date="2016-04" db="EMBL/GenBank/DDBJ databases">
        <title>Complete genome sequencing and analysis of CBMB27, Methylobacterium phyllosphaerae isolated from leaf tissues of rice (Oryza sativa L.).</title>
        <authorList>
            <person name="Lee Y."/>
            <person name="Hwangbo K."/>
            <person name="Chung H."/>
            <person name="Yoo J."/>
            <person name="Kim K.Y."/>
            <person name="Sa T.M."/>
            <person name="Um Y."/>
            <person name="Madhaiyan M."/>
        </authorList>
    </citation>
    <scope>NUCLEOTIDE SEQUENCE [LARGE SCALE GENOMIC DNA]</scope>
    <source>
        <strain evidence="2 4">CBMB27</strain>
    </source>
</reference>
<dbReference type="RefSeq" id="WP_075379691.1">
    <property type="nucleotide sequence ID" value="NZ_CP015367.1"/>
</dbReference>
<dbReference type="KEGG" id="mphy:MCBMB27_00345"/>
<accession>A0AAE8HRQ1</accession>
<dbReference type="Proteomes" id="UP000185487">
    <property type="component" value="Chromosome"/>
</dbReference>
<evidence type="ECO:0000313" key="4">
    <source>
        <dbReference type="Proteomes" id="UP000185487"/>
    </source>
</evidence>
<organism evidence="3 5">
    <name type="scientific">Methylobacterium phyllosphaerae</name>
    <dbReference type="NCBI Taxonomy" id="418223"/>
    <lineage>
        <taxon>Bacteria</taxon>
        <taxon>Pseudomonadati</taxon>
        <taxon>Pseudomonadota</taxon>
        <taxon>Alphaproteobacteria</taxon>
        <taxon>Hyphomicrobiales</taxon>
        <taxon>Methylobacteriaceae</taxon>
        <taxon>Methylobacterium</taxon>
    </lineage>
</organism>
<dbReference type="Proteomes" id="UP000199140">
    <property type="component" value="Unassembled WGS sequence"/>
</dbReference>
<evidence type="ECO:0000313" key="2">
    <source>
        <dbReference type="EMBL" id="APT29636.1"/>
    </source>
</evidence>
<dbReference type="AlphaFoldDB" id="A0AAE8HRQ1"/>
<reference evidence="3 5" key="2">
    <citation type="submission" date="2016-10" db="EMBL/GenBank/DDBJ databases">
        <authorList>
            <person name="Varghese N."/>
            <person name="Submissions S."/>
        </authorList>
    </citation>
    <scope>NUCLEOTIDE SEQUENCE [LARGE SCALE GENOMIC DNA]</scope>
    <source>
        <strain evidence="3 5">CBMB27</strain>
    </source>
</reference>
<dbReference type="EMBL" id="FOPK01000010">
    <property type="protein sequence ID" value="SFG91272.1"/>
    <property type="molecule type" value="Genomic_DNA"/>
</dbReference>
<feature type="chain" id="PRO_5042140644" evidence="1">
    <location>
        <begin position="25"/>
        <end position="76"/>
    </location>
</feature>
<gene>
    <name evidence="2" type="ORF">MCBMB27_00345</name>
    <name evidence="3" type="ORF">SAMN05192567_1102</name>
</gene>
<evidence type="ECO:0000313" key="3">
    <source>
        <dbReference type="EMBL" id="SFG91272.1"/>
    </source>
</evidence>
<protein>
    <submittedName>
        <fullName evidence="3">Uncharacterized protein</fullName>
    </submittedName>
</protein>